<proteinExistence type="predicted"/>
<sequence length="236" mass="27253">MGWQGSFSGKSKKPTVVLEAVASFDTWIWHAFFGIPGAQNDITVLGRSPLFDSLTEGNSPQLDYYINSHRYNMRYYLADGIYPNWATLVQSIRHPENAAEEYFSTKQEAYRKDVERAFGILQARFAIIRQPARGWSLAKLNSIMMTCIILHNMIVEDERDDYYDGESNDEDSDPNRSRRARALIYDGAELPRDPRTCRISMELYVSRYRAIRCPVANNGLREDLVAHLWNIRGQEQ</sequence>
<accession>A0ABM0NT56</accession>
<protein>
    <submittedName>
        <fullName evidence="2">Uncharacterized protein LOC103328823</fullName>
    </submittedName>
</protein>
<keyword evidence="1" id="KW-1185">Reference proteome</keyword>
<dbReference type="PANTHER" id="PTHR47150">
    <property type="entry name" value="OS12G0169200 PROTEIN"/>
    <property type="match status" value="1"/>
</dbReference>
<reference evidence="1" key="1">
    <citation type="journal article" date="2012" name="Nat. Commun.">
        <title>The genome of Prunus mume.</title>
        <authorList>
            <person name="Zhang Q."/>
            <person name="Chen W."/>
            <person name="Sun L."/>
            <person name="Zhao F."/>
            <person name="Huang B."/>
            <person name="Yang W."/>
            <person name="Tao Y."/>
            <person name="Wang J."/>
            <person name="Yuan Z."/>
            <person name="Fan G."/>
            <person name="Xing Z."/>
            <person name="Han C."/>
            <person name="Pan H."/>
            <person name="Zhong X."/>
            <person name="Shi W."/>
            <person name="Liang X."/>
            <person name="Du D."/>
            <person name="Sun F."/>
            <person name="Xu Z."/>
            <person name="Hao R."/>
            <person name="Lv T."/>
            <person name="Lv Y."/>
            <person name="Zheng Z."/>
            <person name="Sun M."/>
            <person name="Luo L."/>
            <person name="Cai M."/>
            <person name="Gao Y."/>
            <person name="Wang J."/>
            <person name="Yin Y."/>
            <person name="Xu X."/>
            <person name="Cheng T."/>
            <person name="Wang J."/>
        </authorList>
    </citation>
    <scope>NUCLEOTIDE SEQUENCE [LARGE SCALE GENOMIC DNA]</scope>
</reference>
<evidence type="ECO:0000313" key="1">
    <source>
        <dbReference type="Proteomes" id="UP000694861"/>
    </source>
</evidence>
<dbReference type="RefSeq" id="XP_008229452.1">
    <property type="nucleotide sequence ID" value="XM_008231230.1"/>
</dbReference>
<dbReference type="GeneID" id="103328823"/>
<dbReference type="Pfam" id="PF04827">
    <property type="entry name" value="Plant_tran"/>
    <property type="match status" value="1"/>
</dbReference>
<dbReference type="InterPro" id="IPR006912">
    <property type="entry name" value="Harbinger_derived_prot"/>
</dbReference>
<organism evidence="1 2">
    <name type="scientific">Prunus mume</name>
    <name type="common">Japanese apricot</name>
    <name type="synonym">Armeniaca mume</name>
    <dbReference type="NCBI Taxonomy" id="102107"/>
    <lineage>
        <taxon>Eukaryota</taxon>
        <taxon>Viridiplantae</taxon>
        <taxon>Streptophyta</taxon>
        <taxon>Embryophyta</taxon>
        <taxon>Tracheophyta</taxon>
        <taxon>Spermatophyta</taxon>
        <taxon>Magnoliopsida</taxon>
        <taxon>eudicotyledons</taxon>
        <taxon>Gunneridae</taxon>
        <taxon>Pentapetalae</taxon>
        <taxon>rosids</taxon>
        <taxon>fabids</taxon>
        <taxon>Rosales</taxon>
        <taxon>Rosaceae</taxon>
        <taxon>Amygdaloideae</taxon>
        <taxon>Amygdaleae</taxon>
        <taxon>Prunus</taxon>
    </lineage>
</organism>
<evidence type="ECO:0000313" key="2">
    <source>
        <dbReference type="RefSeq" id="XP_008229452.1"/>
    </source>
</evidence>
<dbReference type="Proteomes" id="UP000694861">
    <property type="component" value="Linkage group LG4"/>
</dbReference>
<dbReference type="PANTHER" id="PTHR47150:SF5">
    <property type="entry name" value="OS07G0546750 PROTEIN"/>
    <property type="match status" value="1"/>
</dbReference>
<gene>
    <name evidence="2" type="primary">LOC103328823</name>
</gene>
<reference evidence="2" key="2">
    <citation type="submission" date="2025-08" db="UniProtKB">
        <authorList>
            <consortium name="RefSeq"/>
        </authorList>
    </citation>
    <scope>IDENTIFICATION</scope>
</reference>
<name>A0ABM0NT56_PRUMU</name>